<dbReference type="Gene3D" id="3.40.47.10">
    <property type="match status" value="1"/>
</dbReference>
<name>A0ABV6TDB1_9ACTN</name>
<accession>A0ABV6TDB1</accession>
<dbReference type="EMBL" id="JBHMQV010000009">
    <property type="protein sequence ID" value="MFC0843793.1"/>
    <property type="molecule type" value="Genomic_DNA"/>
</dbReference>
<dbReference type="InterPro" id="IPR014030">
    <property type="entry name" value="Ketoacyl_synth_N"/>
</dbReference>
<proteinExistence type="predicted"/>
<feature type="compositionally biased region" description="Basic and acidic residues" evidence="1">
    <location>
        <begin position="115"/>
        <end position="133"/>
    </location>
</feature>
<dbReference type="InterPro" id="IPR016039">
    <property type="entry name" value="Thiolase-like"/>
</dbReference>
<comment type="caution">
    <text evidence="3">The sequence shown here is derived from an EMBL/GenBank/DDBJ whole genome shotgun (WGS) entry which is preliminary data.</text>
</comment>
<dbReference type="RefSeq" id="WP_394324121.1">
    <property type="nucleotide sequence ID" value="NZ_JBHMQV010000009.1"/>
</dbReference>
<evidence type="ECO:0000259" key="2">
    <source>
        <dbReference type="Pfam" id="PF00109"/>
    </source>
</evidence>
<organism evidence="3 4">
    <name type="scientific">Streptomyces noboritoensis</name>
    <dbReference type="NCBI Taxonomy" id="67337"/>
    <lineage>
        <taxon>Bacteria</taxon>
        <taxon>Bacillati</taxon>
        <taxon>Actinomycetota</taxon>
        <taxon>Actinomycetes</taxon>
        <taxon>Kitasatosporales</taxon>
        <taxon>Streptomycetaceae</taxon>
        <taxon>Streptomyces</taxon>
    </lineage>
</organism>
<dbReference type="Pfam" id="PF00109">
    <property type="entry name" value="ketoacyl-synt"/>
    <property type="match status" value="1"/>
</dbReference>
<dbReference type="SUPFAM" id="SSF53901">
    <property type="entry name" value="Thiolase-like"/>
    <property type="match status" value="1"/>
</dbReference>
<evidence type="ECO:0000256" key="1">
    <source>
        <dbReference type="SAM" id="MobiDB-lite"/>
    </source>
</evidence>
<evidence type="ECO:0000313" key="3">
    <source>
        <dbReference type="EMBL" id="MFC0843793.1"/>
    </source>
</evidence>
<protein>
    <submittedName>
        <fullName evidence="3">Beta-ketoacyl synthase N-terminal-like domain-containing protein</fullName>
    </submittedName>
</protein>
<gene>
    <name evidence="3" type="ORF">ACFH04_08705</name>
</gene>
<dbReference type="Proteomes" id="UP001589887">
    <property type="component" value="Unassembled WGS sequence"/>
</dbReference>
<sequence length="133" mass="13943">MSPPAATDHQLGALLAGNAASIASRRISSTLGLDGPSLTIGTACSSLWSPCTSPSRSGVPAFGPLPLHLLDRGEKGGFEVEGRPRVTEVSGGTDFVVRCRLSRCPRAARHLHTRGSAERDQFEEGRPVRGGEP</sequence>
<evidence type="ECO:0000313" key="4">
    <source>
        <dbReference type="Proteomes" id="UP001589887"/>
    </source>
</evidence>
<feature type="domain" description="Beta-ketoacyl synthase-like N-terminal" evidence="2">
    <location>
        <begin position="15"/>
        <end position="46"/>
    </location>
</feature>
<keyword evidence="4" id="KW-1185">Reference proteome</keyword>
<reference evidence="3 4" key="1">
    <citation type="submission" date="2024-09" db="EMBL/GenBank/DDBJ databases">
        <authorList>
            <person name="Sun Q."/>
            <person name="Mori K."/>
        </authorList>
    </citation>
    <scope>NUCLEOTIDE SEQUENCE [LARGE SCALE GENOMIC DNA]</scope>
    <source>
        <strain evidence="3 4">JCM 4557</strain>
    </source>
</reference>
<feature type="region of interest" description="Disordered" evidence="1">
    <location>
        <begin position="109"/>
        <end position="133"/>
    </location>
</feature>